<dbReference type="EMBL" id="JBHSML010000003">
    <property type="protein sequence ID" value="MFC5516146.1"/>
    <property type="molecule type" value="Genomic_DNA"/>
</dbReference>
<sequence>MRPFLERLALPEDASWATLNRRLDGEIPFQWHHHPEFELTMTLNSRGQRFIGDHIGSYDDGDLVLVGPNLPHSWCSAEKVEAAKPHVALVMWFLPQWTAPLGGVFTELRAVAAMLARAQTGLQFSAATASSARPLIEELFTLPPDERLIQLLLVLTLLSRDAEAEPLASPLALPAPDKPVDRGRIDRVLDHVHRHYAEKLTIEALADIAALSPSGLHRLFLRHTGQSVTSYLARLRIGAACALLSGGTRPIAMIADDVGYDSLANFNRQFKAQRSVTPRQYRQRFRMGG</sequence>
<keyword evidence="1" id="KW-0805">Transcription regulation</keyword>
<evidence type="ECO:0000256" key="2">
    <source>
        <dbReference type="ARBA" id="ARBA00023125"/>
    </source>
</evidence>
<evidence type="ECO:0000313" key="5">
    <source>
        <dbReference type="EMBL" id="MFC5516146.1"/>
    </source>
</evidence>
<organism evidence="5 6">
    <name type="scientific">Kaistia terrae</name>
    <dbReference type="NCBI Taxonomy" id="537017"/>
    <lineage>
        <taxon>Bacteria</taxon>
        <taxon>Pseudomonadati</taxon>
        <taxon>Pseudomonadota</taxon>
        <taxon>Alphaproteobacteria</taxon>
        <taxon>Hyphomicrobiales</taxon>
        <taxon>Kaistiaceae</taxon>
        <taxon>Kaistia</taxon>
    </lineage>
</organism>
<accession>A0ABW0PVC7</accession>
<dbReference type="CDD" id="cd06976">
    <property type="entry name" value="cupin_MtlR-like_N"/>
    <property type="match status" value="1"/>
</dbReference>
<dbReference type="RefSeq" id="WP_266341644.1">
    <property type="nucleotide sequence ID" value="NZ_JAPKNH010000001.1"/>
</dbReference>
<dbReference type="InterPro" id="IPR018060">
    <property type="entry name" value="HTH_AraC"/>
</dbReference>
<evidence type="ECO:0000259" key="4">
    <source>
        <dbReference type="PROSITE" id="PS01124"/>
    </source>
</evidence>
<keyword evidence="2" id="KW-0238">DNA-binding</keyword>
<dbReference type="SMART" id="SM00342">
    <property type="entry name" value="HTH_ARAC"/>
    <property type="match status" value="1"/>
</dbReference>
<dbReference type="SUPFAM" id="SSF51182">
    <property type="entry name" value="RmlC-like cupins"/>
    <property type="match status" value="1"/>
</dbReference>
<name>A0ABW0PVC7_9HYPH</name>
<dbReference type="InterPro" id="IPR011051">
    <property type="entry name" value="RmlC_Cupin_sf"/>
</dbReference>
<dbReference type="PANTHER" id="PTHR43280:SF27">
    <property type="entry name" value="TRANSCRIPTIONAL REGULATOR MTLR"/>
    <property type="match status" value="1"/>
</dbReference>
<reference evidence="6" key="1">
    <citation type="journal article" date="2019" name="Int. J. Syst. Evol. Microbiol.">
        <title>The Global Catalogue of Microorganisms (GCM) 10K type strain sequencing project: providing services to taxonomists for standard genome sequencing and annotation.</title>
        <authorList>
            <consortium name="The Broad Institute Genomics Platform"/>
            <consortium name="The Broad Institute Genome Sequencing Center for Infectious Disease"/>
            <person name="Wu L."/>
            <person name="Ma J."/>
        </authorList>
    </citation>
    <scope>NUCLEOTIDE SEQUENCE [LARGE SCALE GENOMIC DNA]</scope>
    <source>
        <strain evidence="6">KACC 12633</strain>
    </source>
</reference>
<gene>
    <name evidence="5" type="ORF">ACFPP9_10230</name>
</gene>
<dbReference type="PROSITE" id="PS01124">
    <property type="entry name" value="HTH_ARAC_FAMILY_2"/>
    <property type="match status" value="1"/>
</dbReference>
<dbReference type="PANTHER" id="PTHR43280">
    <property type="entry name" value="ARAC-FAMILY TRANSCRIPTIONAL REGULATOR"/>
    <property type="match status" value="1"/>
</dbReference>
<protein>
    <submittedName>
        <fullName evidence="5">Helix-turn-helix domain-containing protein</fullName>
    </submittedName>
</protein>
<evidence type="ECO:0000313" key="6">
    <source>
        <dbReference type="Proteomes" id="UP001596150"/>
    </source>
</evidence>
<keyword evidence="6" id="KW-1185">Reference proteome</keyword>
<feature type="domain" description="HTH araC/xylS-type" evidence="4">
    <location>
        <begin position="186"/>
        <end position="284"/>
    </location>
</feature>
<dbReference type="Pfam" id="PF12833">
    <property type="entry name" value="HTH_18"/>
    <property type="match status" value="1"/>
</dbReference>
<dbReference type="Gene3D" id="1.10.10.60">
    <property type="entry name" value="Homeodomain-like"/>
    <property type="match status" value="2"/>
</dbReference>
<keyword evidence="3" id="KW-0804">Transcription</keyword>
<dbReference type="InterPro" id="IPR009057">
    <property type="entry name" value="Homeodomain-like_sf"/>
</dbReference>
<proteinExistence type="predicted"/>
<dbReference type="InterPro" id="IPR018062">
    <property type="entry name" value="HTH_AraC-typ_CS"/>
</dbReference>
<evidence type="ECO:0000256" key="1">
    <source>
        <dbReference type="ARBA" id="ARBA00023015"/>
    </source>
</evidence>
<dbReference type="Proteomes" id="UP001596150">
    <property type="component" value="Unassembled WGS sequence"/>
</dbReference>
<dbReference type="PROSITE" id="PS00041">
    <property type="entry name" value="HTH_ARAC_FAMILY_1"/>
    <property type="match status" value="1"/>
</dbReference>
<dbReference type="SUPFAM" id="SSF46689">
    <property type="entry name" value="Homeodomain-like"/>
    <property type="match status" value="2"/>
</dbReference>
<comment type="caution">
    <text evidence="5">The sequence shown here is derived from an EMBL/GenBank/DDBJ whole genome shotgun (WGS) entry which is preliminary data.</text>
</comment>
<evidence type="ECO:0000256" key="3">
    <source>
        <dbReference type="ARBA" id="ARBA00023163"/>
    </source>
</evidence>